<evidence type="ECO:0000256" key="1">
    <source>
        <dbReference type="ARBA" id="ARBA00005564"/>
    </source>
</evidence>
<dbReference type="InterPro" id="IPR015943">
    <property type="entry name" value="WD40/YVTN_repeat-like_dom_sf"/>
</dbReference>
<proteinExistence type="inferred from homology"/>
<dbReference type="GO" id="GO:0017057">
    <property type="term" value="F:6-phosphogluconolactonase activity"/>
    <property type="evidence" value="ECO:0007669"/>
    <property type="project" value="TreeGrafter"/>
</dbReference>
<reference evidence="3" key="1">
    <citation type="submission" date="2019-03" db="EMBL/GenBank/DDBJ databases">
        <title>Lake Tanganyika Metagenome-Assembled Genomes (MAGs).</title>
        <authorList>
            <person name="Tran P."/>
        </authorList>
    </citation>
    <scope>NUCLEOTIDE SEQUENCE</scope>
    <source>
        <strain evidence="3">K_DeepCast_65m_m2_066</strain>
    </source>
</reference>
<dbReference type="InterPro" id="IPR050282">
    <property type="entry name" value="Cycloisomerase_2"/>
</dbReference>
<evidence type="ECO:0000313" key="4">
    <source>
        <dbReference type="Proteomes" id="UP000712673"/>
    </source>
</evidence>
<name>A0A937W0X7_UNCTE</name>
<keyword evidence="2" id="KW-0313">Glucose metabolism</keyword>
<dbReference type="InterPro" id="IPR011045">
    <property type="entry name" value="N2O_reductase_N"/>
</dbReference>
<organism evidence="3 4">
    <name type="scientific">Tectimicrobiota bacterium</name>
    <dbReference type="NCBI Taxonomy" id="2528274"/>
    <lineage>
        <taxon>Bacteria</taxon>
        <taxon>Pseudomonadati</taxon>
        <taxon>Nitrospinota/Tectimicrobiota group</taxon>
        <taxon>Candidatus Tectimicrobiota</taxon>
    </lineage>
</organism>
<gene>
    <name evidence="3" type="ORF">FJZ47_05165</name>
</gene>
<dbReference type="Pfam" id="PF10282">
    <property type="entry name" value="Lactonase"/>
    <property type="match status" value="1"/>
</dbReference>
<dbReference type="GO" id="GO:0006006">
    <property type="term" value="P:glucose metabolic process"/>
    <property type="evidence" value="ECO:0007669"/>
    <property type="project" value="UniProtKB-KW"/>
</dbReference>
<dbReference type="Proteomes" id="UP000712673">
    <property type="component" value="Unassembled WGS sequence"/>
</dbReference>
<accession>A0A937W0X7</accession>
<dbReference type="GO" id="GO:0005829">
    <property type="term" value="C:cytosol"/>
    <property type="evidence" value="ECO:0007669"/>
    <property type="project" value="TreeGrafter"/>
</dbReference>
<sequence length="351" mass="36664">MPTIVYVCLQDEDTIASYTMEGATGQLTPSARVPATGGPSVLAISLDRRVLYAGHRGQPALSSFRIDAAGGGLTPQGTVALSHAPTFLAPDRTGRYMLAAYYQGGYAAVHPLGADGAVGAPACDTLPTAMGAHAIQTDSSNQFAFVPHIARFNDNVLEPLKESIGPNAIWQLRFDAQHGRLTPNTPLQVEPPTRLGPRHYCFHPTLPVVYFSNEQGCSVTAYRLDTAAGTLTALQTLTTLPEGFTARNTCSQIHLTASGRFLYVGNRGHNSIAGFAVDASTGQLTALGQVATEAVPSAFALDSAGQFVFAAGTATGRLASYRINGETGALTPLTTYAVGQRPAAVLVTTTG</sequence>
<dbReference type="SUPFAM" id="SSF50974">
    <property type="entry name" value="Nitrous oxide reductase, N-terminal domain"/>
    <property type="match status" value="1"/>
</dbReference>
<evidence type="ECO:0000313" key="3">
    <source>
        <dbReference type="EMBL" id="MBM3223181.1"/>
    </source>
</evidence>
<dbReference type="AlphaFoldDB" id="A0A937W0X7"/>
<dbReference type="InterPro" id="IPR019405">
    <property type="entry name" value="Lactonase_7-beta_prop"/>
</dbReference>
<comment type="similarity">
    <text evidence="1">Belongs to the cycloisomerase 2 family.</text>
</comment>
<evidence type="ECO:0000256" key="2">
    <source>
        <dbReference type="ARBA" id="ARBA00022526"/>
    </source>
</evidence>
<dbReference type="PANTHER" id="PTHR30344">
    <property type="entry name" value="6-PHOSPHOGLUCONOLACTONASE-RELATED"/>
    <property type="match status" value="1"/>
</dbReference>
<keyword evidence="2" id="KW-0119">Carbohydrate metabolism</keyword>
<dbReference type="PANTHER" id="PTHR30344:SF1">
    <property type="entry name" value="6-PHOSPHOGLUCONOLACTONASE"/>
    <property type="match status" value="1"/>
</dbReference>
<dbReference type="Gene3D" id="2.130.10.10">
    <property type="entry name" value="YVTN repeat-like/Quinoprotein amine dehydrogenase"/>
    <property type="match status" value="1"/>
</dbReference>
<protein>
    <submittedName>
        <fullName evidence="3">Lactonase family protein</fullName>
    </submittedName>
</protein>
<comment type="caution">
    <text evidence="3">The sequence shown here is derived from an EMBL/GenBank/DDBJ whole genome shotgun (WGS) entry which is preliminary data.</text>
</comment>
<dbReference type="EMBL" id="VGLS01000106">
    <property type="protein sequence ID" value="MBM3223181.1"/>
    <property type="molecule type" value="Genomic_DNA"/>
</dbReference>